<accession>A0A1C9W7R6</accession>
<protein>
    <submittedName>
        <fullName evidence="5">Glycosyl transferase family 2</fullName>
    </submittedName>
</protein>
<dbReference type="GO" id="GO:0016757">
    <property type="term" value="F:glycosyltransferase activity"/>
    <property type="evidence" value="ECO:0007669"/>
    <property type="project" value="UniProtKB-KW"/>
</dbReference>
<dbReference type="KEGG" id="micc:AUP74_01770"/>
<proteinExistence type="inferred from homology"/>
<feature type="domain" description="Glycosyltransferase 2-like" evidence="4">
    <location>
        <begin position="5"/>
        <end position="201"/>
    </location>
</feature>
<evidence type="ECO:0000256" key="1">
    <source>
        <dbReference type="ARBA" id="ARBA00006739"/>
    </source>
</evidence>
<organism evidence="5 6">
    <name type="scientific">Microbulbifer aggregans</name>
    <dbReference type="NCBI Taxonomy" id="1769779"/>
    <lineage>
        <taxon>Bacteria</taxon>
        <taxon>Pseudomonadati</taxon>
        <taxon>Pseudomonadota</taxon>
        <taxon>Gammaproteobacteria</taxon>
        <taxon>Cellvibrionales</taxon>
        <taxon>Microbulbiferaceae</taxon>
        <taxon>Microbulbifer</taxon>
    </lineage>
</organism>
<dbReference type="InterPro" id="IPR001173">
    <property type="entry name" value="Glyco_trans_2-like"/>
</dbReference>
<comment type="similarity">
    <text evidence="1">Belongs to the glycosyltransferase 2 family.</text>
</comment>
<dbReference type="InterPro" id="IPR029044">
    <property type="entry name" value="Nucleotide-diphossugar_trans"/>
</dbReference>
<dbReference type="OrthoDB" id="9771846at2"/>
<evidence type="ECO:0000313" key="5">
    <source>
        <dbReference type="EMBL" id="AOS97201.1"/>
    </source>
</evidence>
<name>A0A1C9W7R6_9GAMM</name>
<sequence length="312" mass="34934">MIRVSAIILNFNGATDTIECLESLSKVNAEGIFLQKIVIDNHSTDDSVGQLRRYMSRKNYNYKCYDTSDVIGDELSSLDVVLIGSGRNGGFGFGNNVGIKIAFSSGADYVLLINNDTVVEPDFLSPLFKVCESESSVGIVCGQINYFDEPDRVWFNGGDFNLATMSVSHRDFGLHISDRSAWHRDSTFISGCLWLLPRKTIQAVGLLNESYFMYFEDVEYCHRVTEAGLRLVVEPESVIYHKVGSSGGGHMSDFSIYWTARNKAAFWKSNLGRVGFLAFLNIGLLWPFKCFLKFGYSAWVNANKGFWSGLLR</sequence>
<evidence type="ECO:0000256" key="2">
    <source>
        <dbReference type="ARBA" id="ARBA00022676"/>
    </source>
</evidence>
<dbReference type="STRING" id="1769779.AUP74_01770"/>
<dbReference type="AlphaFoldDB" id="A0A1C9W7R6"/>
<keyword evidence="2" id="KW-0328">Glycosyltransferase</keyword>
<dbReference type="RefSeq" id="WP_083260884.1">
    <property type="nucleotide sequence ID" value="NZ_CP014143.1"/>
</dbReference>
<evidence type="ECO:0000313" key="6">
    <source>
        <dbReference type="Proteomes" id="UP000095672"/>
    </source>
</evidence>
<evidence type="ECO:0000259" key="4">
    <source>
        <dbReference type="Pfam" id="PF00535"/>
    </source>
</evidence>
<keyword evidence="3 5" id="KW-0808">Transferase</keyword>
<keyword evidence="6" id="KW-1185">Reference proteome</keyword>
<dbReference type="PANTHER" id="PTHR43179:SF12">
    <property type="entry name" value="GALACTOFURANOSYLTRANSFERASE GLFT2"/>
    <property type="match status" value="1"/>
</dbReference>
<gene>
    <name evidence="5" type="ORF">AUP74_01770</name>
</gene>
<dbReference type="Pfam" id="PF00535">
    <property type="entry name" value="Glycos_transf_2"/>
    <property type="match status" value="1"/>
</dbReference>
<dbReference type="Proteomes" id="UP000095672">
    <property type="component" value="Chromosome"/>
</dbReference>
<dbReference type="EMBL" id="CP014143">
    <property type="protein sequence ID" value="AOS97201.1"/>
    <property type="molecule type" value="Genomic_DNA"/>
</dbReference>
<reference evidence="6" key="1">
    <citation type="submission" date="2016-01" db="EMBL/GenBank/DDBJ databases">
        <title>Complete genome sequence of Microbulbifer sp. CCB-MM1, a halophile isolated from Matang Mangrove Forest, Perak.</title>
        <authorList>
            <person name="Moh T.H."/>
            <person name="Dinesh B."/>
            <person name="Lau N.-S."/>
            <person name="Go F."/>
            <person name="Alexander Chong S.-C."/>
        </authorList>
    </citation>
    <scope>NUCLEOTIDE SEQUENCE [LARGE SCALE GENOMIC DNA]</scope>
    <source>
        <strain evidence="6">CCB-MM1</strain>
    </source>
</reference>
<dbReference type="SUPFAM" id="SSF53448">
    <property type="entry name" value="Nucleotide-diphospho-sugar transferases"/>
    <property type="match status" value="1"/>
</dbReference>
<evidence type="ECO:0000256" key="3">
    <source>
        <dbReference type="ARBA" id="ARBA00022679"/>
    </source>
</evidence>
<dbReference type="PANTHER" id="PTHR43179">
    <property type="entry name" value="RHAMNOSYLTRANSFERASE WBBL"/>
    <property type="match status" value="1"/>
</dbReference>
<dbReference type="Gene3D" id="3.90.550.10">
    <property type="entry name" value="Spore Coat Polysaccharide Biosynthesis Protein SpsA, Chain A"/>
    <property type="match status" value="1"/>
</dbReference>